<organism evidence="1 2">
    <name type="scientific">Aromia moschata</name>
    <dbReference type="NCBI Taxonomy" id="1265417"/>
    <lineage>
        <taxon>Eukaryota</taxon>
        <taxon>Metazoa</taxon>
        <taxon>Ecdysozoa</taxon>
        <taxon>Arthropoda</taxon>
        <taxon>Hexapoda</taxon>
        <taxon>Insecta</taxon>
        <taxon>Pterygota</taxon>
        <taxon>Neoptera</taxon>
        <taxon>Endopterygota</taxon>
        <taxon>Coleoptera</taxon>
        <taxon>Polyphaga</taxon>
        <taxon>Cucujiformia</taxon>
        <taxon>Chrysomeloidea</taxon>
        <taxon>Cerambycidae</taxon>
        <taxon>Cerambycinae</taxon>
        <taxon>Callichromatini</taxon>
        <taxon>Aromia</taxon>
    </lineage>
</organism>
<protein>
    <submittedName>
        <fullName evidence="1">Uncharacterized protein</fullName>
    </submittedName>
</protein>
<name>A0AAV8XHQ1_9CUCU</name>
<accession>A0AAV8XHQ1</accession>
<dbReference type="AlphaFoldDB" id="A0AAV8XHQ1"/>
<keyword evidence="2" id="KW-1185">Reference proteome</keyword>
<gene>
    <name evidence="1" type="ORF">NQ318_015480</name>
</gene>
<dbReference type="EMBL" id="JAPWTK010000593">
    <property type="protein sequence ID" value="KAJ8937983.1"/>
    <property type="molecule type" value="Genomic_DNA"/>
</dbReference>
<evidence type="ECO:0000313" key="1">
    <source>
        <dbReference type="EMBL" id="KAJ8937983.1"/>
    </source>
</evidence>
<sequence>MEEGRSGKNGINVPSPVESSLAVCGGIEIKPFLDKSCNPETNHMAIKIEPCEDVDTAQNKQESMMEYHELEGCLDIKSEELDIKNDEDECDRYQYDIEVLNCNN</sequence>
<reference evidence="1" key="1">
    <citation type="journal article" date="2023" name="Insect Mol. Biol.">
        <title>Genome sequencing provides insights into the evolution of gene families encoding plant cell wall-degrading enzymes in longhorned beetles.</title>
        <authorList>
            <person name="Shin N.R."/>
            <person name="Okamura Y."/>
            <person name="Kirsch R."/>
            <person name="Pauchet Y."/>
        </authorList>
    </citation>
    <scope>NUCLEOTIDE SEQUENCE</scope>
    <source>
        <strain evidence="1">AMC_N1</strain>
    </source>
</reference>
<evidence type="ECO:0000313" key="2">
    <source>
        <dbReference type="Proteomes" id="UP001162162"/>
    </source>
</evidence>
<proteinExistence type="predicted"/>
<comment type="caution">
    <text evidence="1">The sequence shown here is derived from an EMBL/GenBank/DDBJ whole genome shotgun (WGS) entry which is preliminary data.</text>
</comment>
<dbReference type="Proteomes" id="UP001162162">
    <property type="component" value="Unassembled WGS sequence"/>
</dbReference>